<feature type="transmembrane region" description="Helical" evidence="7">
    <location>
        <begin position="347"/>
        <end position="367"/>
    </location>
</feature>
<keyword evidence="3 7" id="KW-0812">Transmembrane</keyword>
<evidence type="ECO:0000256" key="1">
    <source>
        <dbReference type="ARBA" id="ARBA00004651"/>
    </source>
</evidence>
<evidence type="ECO:0000256" key="6">
    <source>
        <dbReference type="SAM" id="MobiDB-lite"/>
    </source>
</evidence>
<organism evidence="8 9">
    <name type="scientific">Streptomyces brasiliensis</name>
    <dbReference type="NCBI Taxonomy" id="1954"/>
    <lineage>
        <taxon>Bacteria</taxon>
        <taxon>Bacillati</taxon>
        <taxon>Actinomycetota</taxon>
        <taxon>Actinomycetes</taxon>
        <taxon>Kitasatosporales</taxon>
        <taxon>Streptomycetaceae</taxon>
        <taxon>Streptomyces</taxon>
    </lineage>
</organism>
<feature type="transmembrane region" description="Helical" evidence="7">
    <location>
        <begin position="263"/>
        <end position="285"/>
    </location>
</feature>
<feature type="transmembrane region" description="Helical" evidence="7">
    <location>
        <begin position="320"/>
        <end position="341"/>
    </location>
</feature>
<dbReference type="PANTHER" id="PTHR42770">
    <property type="entry name" value="AMINO ACID TRANSPORTER-RELATED"/>
    <property type="match status" value="1"/>
</dbReference>
<dbReference type="RefSeq" id="WP_189316955.1">
    <property type="nucleotide sequence ID" value="NZ_BMQA01000078.1"/>
</dbReference>
<keyword evidence="5 7" id="KW-0472">Membrane</keyword>
<feature type="transmembrane region" description="Helical" evidence="7">
    <location>
        <begin position="379"/>
        <end position="404"/>
    </location>
</feature>
<evidence type="ECO:0000256" key="2">
    <source>
        <dbReference type="ARBA" id="ARBA00022475"/>
    </source>
</evidence>
<dbReference type="Pfam" id="PF13520">
    <property type="entry name" value="AA_permease_2"/>
    <property type="match status" value="1"/>
</dbReference>
<evidence type="ECO:0000256" key="5">
    <source>
        <dbReference type="ARBA" id="ARBA00023136"/>
    </source>
</evidence>
<feature type="transmembrane region" description="Helical" evidence="7">
    <location>
        <begin position="148"/>
        <end position="169"/>
    </location>
</feature>
<comment type="subcellular location">
    <subcellularLocation>
        <location evidence="1">Cell membrane</location>
        <topology evidence="1">Multi-pass membrane protein</topology>
    </subcellularLocation>
</comment>
<sequence>MERRPGLGVGTGTALCIGAVLGPGALTLTSTAAAAAGPGSILVWLGLVVVSLPIAWVFAVLSARHPDGGGVAAFVRRAFGPRLAAPVGWWFYWAVPLGVPAAALIGGEYTAAAAGWEHFAAPVVALLVLATAYGSNLVGLRLSGRMQLLMVGLLASLLAVTIAVTVTRIQPARFTPFLPHGWTSVGIAAGILFFAFAGWEAISHLSAEFSAPRRDLPRATLLAWGIVSVLYLGLALVTIGVLGPRAGTTTTPLTLLLERGFGAPARAVAAAAALLLTFGAVNAYLAGAARLGEALGHQGAMPRSMTTGAAGATAVPRRSLTVVTLASAVITVTAAFGLIGLDSLLHATSACLAAVTLAGLASATVLLRGRTLLRISAAVSCGVVGAVLIFCGPFLLVPTALAAAGTAFHAVSASDRTTHSATTHETARSHGTAGNREKGIAA</sequence>
<dbReference type="PIRSF" id="PIRSF006060">
    <property type="entry name" value="AA_transporter"/>
    <property type="match status" value="1"/>
</dbReference>
<comment type="caution">
    <text evidence="8">The sequence shown here is derived from an EMBL/GenBank/DDBJ whole genome shotgun (WGS) entry which is preliminary data.</text>
</comment>
<dbReference type="GO" id="GO:0022857">
    <property type="term" value="F:transmembrane transporter activity"/>
    <property type="evidence" value="ECO:0007669"/>
    <property type="project" value="InterPro"/>
</dbReference>
<feature type="transmembrane region" description="Helical" evidence="7">
    <location>
        <begin position="41"/>
        <end position="62"/>
    </location>
</feature>
<keyword evidence="2" id="KW-1003">Cell membrane</keyword>
<dbReference type="Gene3D" id="1.20.1740.10">
    <property type="entry name" value="Amino acid/polyamine transporter I"/>
    <property type="match status" value="1"/>
</dbReference>
<protein>
    <submittedName>
        <fullName evidence="8">Amino acid permease</fullName>
    </submittedName>
</protein>
<dbReference type="InterPro" id="IPR002293">
    <property type="entry name" value="AA/rel_permease1"/>
</dbReference>
<feature type="region of interest" description="Disordered" evidence="6">
    <location>
        <begin position="419"/>
        <end position="442"/>
    </location>
</feature>
<feature type="transmembrane region" description="Helical" evidence="7">
    <location>
        <begin position="119"/>
        <end position="136"/>
    </location>
</feature>
<accession>A0A917UKK9</accession>
<evidence type="ECO:0000256" key="7">
    <source>
        <dbReference type="SAM" id="Phobius"/>
    </source>
</evidence>
<feature type="transmembrane region" description="Helical" evidence="7">
    <location>
        <begin position="221"/>
        <end position="243"/>
    </location>
</feature>
<evidence type="ECO:0000313" key="8">
    <source>
        <dbReference type="EMBL" id="GGJ64092.1"/>
    </source>
</evidence>
<reference evidence="8" key="2">
    <citation type="submission" date="2020-09" db="EMBL/GenBank/DDBJ databases">
        <authorList>
            <person name="Sun Q."/>
            <person name="Ohkuma M."/>
        </authorList>
    </citation>
    <scope>NUCLEOTIDE SEQUENCE</scope>
    <source>
        <strain evidence="8">JCM 3086</strain>
    </source>
</reference>
<feature type="transmembrane region" description="Helical" evidence="7">
    <location>
        <begin position="181"/>
        <end position="201"/>
    </location>
</feature>
<proteinExistence type="predicted"/>
<evidence type="ECO:0000256" key="4">
    <source>
        <dbReference type="ARBA" id="ARBA00022989"/>
    </source>
</evidence>
<evidence type="ECO:0000313" key="9">
    <source>
        <dbReference type="Proteomes" id="UP000657574"/>
    </source>
</evidence>
<dbReference type="Proteomes" id="UP000657574">
    <property type="component" value="Unassembled WGS sequence"/>
</dbReference>
<feature type="transmembrane region" description="Helical" evidence="7">
    <location>
        <begin position="83"/>
        <end position="107"/>
    </location>
</feature>
<dbReference type="PANTHER" id="PTHR42770:SF13">
    <property type="entry name" value="L-METHIONINE_BRANCHED-CHAIN AMINO ACID EXPORTER YJEH"/>
    <property type="match status" value="1"/>
</dbReference>
<dbReference type="GO" id="GO:0005886">
    <property type="term" value="C:plasma membrane"/>
    <property type="evidence" value="ECO:0007669"/>
    <property type="project" value="UniProtKB-SubCell"/>
</dbReference>
<dbReference type="InterPro" id="IPR050367">
    <property type="entry name" value="APC_superfamily"/>
</dbReference>
<name>A0A917UKK9_9ACTN</name>
<gene>
    <name evidence="8" type="ORF">GCM10010121_088430</name>
</gene>
<dbReference type="EMBL" id="BMQA01000078">
    <property type="protein sequence ID" value="GGJ64092.1"/>
    <property type="molecule type" value="Genomic_DNA"/>
</dbReference>
<reference evidence="8" key="1">
    <citation type="journal article" date="2014" name="Int. J. Syst. Evol. Microbiol.">
        <title>Complete genome sequence of Corynebacterium casei LMG S-19264T (=DSM 44701T), isolated from a smear-ripened cheese.</title>
        <authorList>
            <consortium name="US DOE Joint Genome Institute (JGI-PGF)"/>
            <person name="Walter F."/>
            <person name="Albersmeier A."/>
            <person name="Kalinowski J."/>
            <person name="Ruckert C."/>
        </authorList>
    </citation>
    <scope>NUCLEOTIDE SEQUENCE</scope>
    <source>
        <strain evidence="8">JCM 3086</strain>
    </source>
</reference>
<keyword evidence="9" id="KW-1185">Reference proteome</keyword>
<feature type="transmembrane region" description="Helical" evidence="7">
    <location>
        <begin position="12"/>
        <end position="35"/>
    </location>
</feature>
<dbReference type="AlphaFoldDB" id="A0A917UKK9"/>
<keyword evidence="4 7" id="KW-1133">Transmembrane helix</keyword>
<evidence type="ECO:0000256" key="3">
    <source>
        <dbReference type="ARBA" id="ARBA00022692"/>
    </source>
</evidence>